<keyword evidence="2" id="KW-1185">Reference proteome</keyword>
<proteinExistence type="predicted"/>
<name>A0ACC2PZI2_9HYME</name>
<reference evidence="1" key="1">
    <citation type="submission" date="2023-04" db="EMBL/GenBank/DDBJ databases">
        <title>A chromosome-level genome assembly of the parasitoid wasp Eretmocerus hayati.</title>
        <authorList>
            <person name="Zhong Y."/>
            <person name="Liu S."/>
            <person name="Liu Y."/>
        </authorList>
    </citation>
    <scope>NUCLEOTIDE SEQUENCE</scope>
    <source>
        <strain evidence="1">ZJU_SS_LIU_2023</strain>
    </source>
</reference>
<dbReference type="EMBL" id="CM056741">
    <property type="protein sequence ID" value="KAJ8688548.1"/>
    <property type="molecule type" value="Genomic_DNA"/>
</dbReference>
<gene>
    <name evidence="1" type="ORF">QAD02_024343</name>
</gene>
<organism evidence="1 2">
    <name type="scientific">Eretmocerus hayati</name>
    <dbReference type="NCBI Taxonomy" id="131215"/>
    <lineage>
        <taxon>Eukaryota</taxon>
        <taxon>Metazoa</taxon>
        <taxon>Ecdysozoa</taxon>
        <taxon>Arthropoda</taxon>
        <taxon>Hexapoda</taxon>
        <taxon>Insecta</taxon>
        <taxon>Pterygota</taxon>
        <taxon>Neoptera</taxon>
        <taxon>Endopterygota</taxon>
        <taxon>Hymenoptera</taxon>
        <taxon>Apocrita</taxon>
        <taxon>Proctotrupomorpha</taxon>
        <taxon>Chalcidoidea</taxon>
        <taxon>Aphelinidae</taxon>
        <taxon>Aphelininae</taxon>
        <taxon>Eretmocerus</taxon>
    </lineage>
</organism>
<evidence type="ECO:0000313" key="1">
    <source>
        <dbReference type="EMBL" id="KAJ8688548.1"/>
    </source>
</evidence>
<dbReference type="Proteomes" id="UP001239111">
    <property type="component" value="Chromosome 1"/>
</dbReference>
<evidence type="ECO:0000313" key="2">
    <source>
        <dbReference type="Proteomes" id="UP001239111"/>
    </source>
</evidence>
<accession>A0ACC2PZI2</accession>
<sequence length="109" mass="11105">MAGGRIGSRVNHNAGVVTAGGDADLVNSRLVRDGIPASPSLSPSLLGYGSSDAAAQRADTSGCKEPEKLSRLGLDGPRGGRQMRRCDTTRCCLSCCALPGVVAVTGYRG</sequence>
<protein>
    <submittedName>
        <fullName evidence="1">Uncharacterized protein</fullName>
    </submittedName>
</protein>
<comment type="caution">
    <text evidence="1">The sequence shown here is derived from an EMBL/GenBank/DDBJ whole genome shotgun (WGS) entry which is preliminary data.</text>
</comment>